<dbReference type="GO" id="GO:0006629">
    <property type="term" value="P:lipid metabolic process"/>
    <property type="evidence" value="ECO:0007669"/>
    <property type="project" value="InterPro"/>
</dbReference>
<comment type="caution">
    <text evidence="2">The sequence shown here is derived from an EMBL/GenBank/DDBJ whole genome shotgun (WGS) entry which is preliminary data.</text>
</comment>
<dbReference type="SUPFAM" id="SSF51695">
    <property type="entry name" value="PLC-like phosphodiesterases"/>
    <property type="match status" value="1"/>
</dbReference>
<dbReference type="GO" id="GO:0008889">
    <property type="term" value="F:glycerophosphodiester phosphodiesterase activity"/>
    <property type="evidence" value="ECO:0007669"/>
    <property type="project" value="UniProtKB-EC"/>
</dbReference>
<organism evidence="2 3">
    <name type="scientific">Falsarthrobacter nasiphocae</name>
    <dbReference type="NCBI Taxonomy" id="189863"/>
    <lineage>
        <taxon>Bacteria</taxon>
        <taxon>Bacillati</taxon>
        <taxon>Actinomycetota</taxon>
        <taxon>Actinomycetes</taxon>
        <taxon>Micrococcales</taxon>
        <taxon>Micrococcaceae</taxon>
        <taxon>Falsarthrobacter</taxon>
    </lineage>
</organism>
<dbReference type="Pfam" id="PF03009">
    <property type="entry name" value="GDPD"/>
    <property type="match status" value="1"/>
</dbReference>
<protein>
    <submittedName>
        <fullName evidence="2">Glycerophosphoryl diester phosphodiesterase</fullName>
        <ecNumber evidence="2">3.1.4.46</ecNumber>
    </submittedName>
</protein>
<evidence type="ECO:0000313" key="2">
    <source>
        <dbReference type="EMBL" id="MDR6892009.1"/>
    </source>
</evidence>
<accession>A0AAE3YGY1</accession>
<dbReference type="PANTHER" id="PTHR46211">
    <property type="entry name" value="GLYCEROPHOSPHORYL DIESTER PHOSPHODIESTERASE"/>
    <property type="match status" value="1"/>
</dbReference>
<evidence type="ECO:0000259" key="1">
    <source>
        <dbReference type="PROSITE" id="PS51704"/>
    </source>
</evidence>
<feature type="domain" description="GP-PDE" evidence="1">
    <location>
        <begin position="24"/>
        <end position="269"/>
    </location>
</feature>
<keyword evidence="2" id="KW-0378">Hydrolase</keyword>
<proteinExistence type="predicted"/>
<name>A0AAE3YGY1_9MICC</name>
<sequence length="284" mass="30700">MAEPRVGSAPYLLNRAGGPLAGQPLGIAHRGLPRNGEENTLLAFEHAVGLGYAYLELDIRTTADGHVVVFHDEDLDALTDARGRVGEKTLAEIRRITAGGEPLVTLDELFHRAALAWPRARFNIDIKDAGGAEPLARLIHRYRFEGRVLVTSFSDERRAACVAEYERLSGRRSLAQSPGMGLVAAFVLAGPLGLSSALRGRLEGVVAFQVPERHWGIPVVTRGFVRRAHALGIQVHVWTVNERERMERLLGLGVDGIVTDAGDTLADVLAERGAWPQSTGTTAA</sequence>
<dbReference type="InterPro" id="IPR030395">
    <property type="entry name" value="GP_PDE_dom"/>
</dbReference>
<dbReference type="RefSeq" id="WP_309850426.1">
    <property type="nucleotide sequence ID" value="NZ_BAAAIU010000023.1"/>
</dbReference>
<keyword evidence="3" id="KW-1185">Reference proteome</keyword>
<dbReference type="Gene3D" id="3.20.20.190">
    <property type="entry name" value="Phosphatidylinositol (PI) phosphodiesterase"/>
    <property type="match status" value="1"/>
</dbReference>
<reference evidence="2" key="1">
    <citation type="submission" date="2023-07" db="EMBL/GenBank/DDBJ databases">
        <title>Sequencing the genomes of 1000 actinobacteria strains.</title>
        <authorList>
            <person name="Klenk H.-P."/>
        </authorList>
    </citation>
    <scope>NUCLEOTIDE SEQUENCE</scope>
    <source>
        <strain evidence="2">DSM 13988</strain>
    </source>
</reference>
<dbReference type="PROSITE" id="PS51704">
    <property type="entry name" value="GP_PDE"/>
    <property type="match status" value="1"/>
</dbReference>
<gene>
    <name evidence="2" type="ORF">J2S35_000949</name>
</gene>
<dbReference type="EMBL" id="JAVDUI010000001">
    <property type="protein sequence ID" value="MDR6892009.1"/>
    <property type="molecule type" value="Genomic_DNA"/>
</dbReference>
<dbReference type="PANTHER" id="PTHR46211:SF1">
    <property type="entry name" value="GLYCEROPHOSPHODIESTER PHOSPHODIESTERASE, CYTOPLASMIC"/>
    <property type="match status" value="1"/>
</dbReference>
<dbReference type="AlphaFoldDB" id="A0AAE3YGY1"/>
<evidence type="ECO:0000313" key="3">
    <source>
        <dbReference type="Proteomes" id="UP001247307"/>
    </source>
</evidence>
<dbReference type="CDD" id="cd08561">
    <property type="entry name" value="GDPD_cytoplasmic_ScUgpQ2_like"/>
    <property type="match status" value="1"/>
</dbReference>
<dbReference type="EC" id="3.1.4.46" evidence="2"/>
<dbReference type="Proteomes" id="UP001247307">
    <property type="component" value="Unassembled WGS sequence"/>
</dbReference>
<dbReference type="InterPro" id="IPR017946">
    <property type="entry name" value="PLC-like_Pdiesterase_TIM-brl"/>
</dbReference>